<keyword evidence="2" id="KW-1185">Reference proteome</keyword>
<organism evidence="1 2">
    <name type="scientific">Leptobacterium flavescens</name>
    <dbReference type="NCBI Taxonomy" id="472055"/>
    <lineage>
        <taxon>Bacteria</taxon>
        <taxon>Pseudomonadati</taxon>
        <taxon>Bacteroidota</taxon>
        <taxon>Flavobacteriia</taxon>
        <taxon>Flavobacteriales</taxon>
        <taxon>Flavobacteriaceae</taxon>
        <taxon>Leptobacterium</taxon>
    </lineage>
</organism>
<comment type="caution">
    <text evidence="1">The sequence shown here is derived from an EMBL/GenBank/DDBJ whole genome shotgun (WGS) entry which is preliminary data.</text>
</comment>
<protein>
    <submittedName>
        <fullName evidence="1">DUF2064 domain-containing protein</fullName>
    </submittedName>
</protein>
<dbReference type="PANTHER" id="PTHR36529:SF1">
    <property type="entry name" value="GLYCOSYLTRANSFERASE"/>
    <property type="match status" value="1"/>
</dbReference>
<dbReference type="AlphaFoldDB" id="A0A6P0USH2"/>
<dbReference type="PANTHER" id="PTHR36529">
    <property type="entry name" value="SLL1095 PROTEIN"/>
    <property type="match status" value="1"/>
</dbReference>
<accession>A0A6P0USH2</accession>
<dbReference type="Proteomes" id="UP000468581">
    <property type="component" value="Unassembled WGS sequence"/>
</dbReference>
<proteinExistence type="predicted"/>
<dbReference type="NCBIfam" id="TIGR04282">
    <property type="entry name" value="glyco_like_cofC"/>
    <property type="match status" value="1"/>
</dbReference>
<evidence type="ECO:0000313" key="1">
    <source>
        <dbReference type="EMBL" id="NER14769.1"/>
    </source>
</evidence>
<dbReference type="RefSeq" id="WP_163608049.1">
    <property type="nucleotide sequence ID" value="NZ_JAABOO010000003.1"/>
</dbReference>
<reference evidence="1 2" key="1">
    <citation type="submission" date="2020-01" db="EMBL/GenBank/DDBJ databases">
        <title>Leptobacterium flavescens.</title>
        <authorList>
            <person name="Wang G."/>
        </authorList>
    </citation>
    <scope>NUCLEOTIDE SEQUENCE [LARGE SCALE GENOMIC DNA]</scope>
    <source>
        <strain evidence="1 2">KCTC 22160</strain>
    </source>
</reference>
<dbReference type="Gene3D" id="3.90.550.10">
    <property type="entry name" value="Spore Coat Polysaccharide Biosynthesis Protein SpsA, Chain A"/>
    <property type="match status" value="1"/>
</dbReference>
<dbReference type="EMBL" id="JAABOO010000003">
    <property type="protein sequence ID" value="NER14769.1"/>
    <property type="molecule type" value="Genomic_DNA"/>
</dbReference>
<name>A0A6P0USH2_9FLAO</name>
<evidence type="ECO:0000313" key="2">
    <source>
        <dbReference type="Proteomes" id="UP000468581"/>
    </source>
</evidence>
<gene>
    <name evidence="1" type="ORF">GWK08_15030</name>
</gene>
<sequence>MSNLLMIFTRNPELGKVKTRLAKTIGDEAALEIYKFLLEHTVKVTKDLKADKATYYSVSNINNDIWDPVLYQKKEQKGDDLGERMHNAFSEAFQNGYEKVIIIGSDMYDISSEHIEEAFTQLDNNEIVVGPAEDGGYYLLGLKKPIRAIFENKAWGTDTVFQDTMKDLTNNQVHLLETLNDIDVYEDIAGKEVFQPFLKKINI</sequence>
<dbReference type="Pfam" id="PF09837">
    <property type="entry name" value="DUF2064"/>
    <property type="match status" value="1"/>
</dbReference>
<dbReference type="InterPro" id="IPR029044">
    <property type="entry name" value="Nucleotide-diphossugar_trans"/>
</dbReference>
<dbReference type="InterPro" id="IPR018641">
    <property type="entry name" value="Trfase_1_rSAM/seldom-assoc"/>
</dbReference>
<dbReference type="SUPFAM" id="SSF53448">
    <property type="entry name" value="Nucleotide-diphospho-sugar transferases"/>
    <property type="match status" value="1"/>
</dbReference>